<reference evidence="2" key="1">
    <citation type="submission" date="2016-12" db="EMBL/GenBank/DDBJ databases">
        <title>Comparative genomics of four Isosphaeraceae planctomycetes: a common pool of plasmids and glycoside hydrolase genes.</title>
        <authorList>
            <person name="Ivanova A."/>
        </authorList>
    </citation>
    <scope>NUCLEOTIDE SEQUENCE [LARGE SCALE GENOMIC DNA]</scope>
    <source>
        <strain evidence="2">PX4</strain>
    </source>
</reference>
<dbReference type="EMBL" id="CP019082">
    <property type="protein sequence ID" value="APW60078.1"/>
    <property type="molecule type" value="Genomic_DNA"/>
</dbReference>
<proteinExistence type="predicted"/>
<gene>
    <name evidence="1" type="ORF">BSF38_01540</name>
</gene>
<dbReference type="AlphaFoldDB" id="A0A1U7CME2"/>
<evidence type="ECO:0000313" key="2">
    <source>
        <dbReference type="Proteomes" id="UP000186309"/>
    </source>
</evidence>
<evidence type="ECO:0000313" key="1">
    <source>
        <dbReference type="EMBL" id="APW60078.1"/>
    </source>
</evidence>
<dbReference type="Proteomes" id="UP000186309">
    <property type="component" value="Chromosome"/>
</dbReference>
<organism evidence="1 2">
    <name type="scientific">Paludisphaera borealis</name>
    <dbReference type="NCBI Taxonomy" id="1387353"/>
    <lineage>
        <taxon>Bacteria</taxon>
        <taxon>Pseudomonadati</taxon>
        <taxon>Planctomycetota</taxon>
        <taxon>Planctomycetia</taxon>
        <taxon>Isosphaerales</taxon>
        <taxon>Isosphaeraceae</taxon>
        <taxon>Paludisphaera</taxon>
    </lineage>
</organism>
<keyword evidence="2" id="KW-1185">Reference proteome</keyword>
<dbReference type="RefSeq" id="WP_168189333.1">
    <property type="nucleotide sequence ID" value="NZ_CP019082.1"/>
</dbReference>
<name>A0A1U7CME2_9BACT</name>
<sequence length="52" mass="5611">MLLVAAGLALLILGVFFLIRAPIMQAEQSIRDQILPLECRTAGFADAVGRAR</sequence>
<dbReference type="KEGG" id="pbor:BSF38_01540"/>
<dbReference type="STRING" id="1387353.BSF38_01540"/>
<protein>
    <submittedName>
        <fullName evidence="1">Uncharacterized protein</fullName>
    </submittedName>
</protein>
<accession>A0A1U7CME2</accession>